<dbReference type="SUPFAM" id="SSF57603">
    <property type="entry name" value="FnI-like domain"/>
    <property type="match status" value="1"/>
</dbReference>
<keyword evidence="1" id="KW-0472">Membrane</keyword>
<name>A0A8J2WEA4_9CRUS</name>
<dbReference type="PANTHER" id="PTHR31854:SF2">
    <property type="entry name" value="TUBULIN POLYGLUTAMYLASE COMPLEX SUBUNIT 2"/>
    <property type="match status" value="1"/>
</dbReference>
<dbReference type="PANTHER" id="PTHR31854">
    <property type="entry name" value="TUBULIN POLYGLUTAMYLASE COMPLEX SUBUNIT 2"/>
    <property type="match status" value="1"/>
</dbReference>
<dbReference type="OrthoDB" id="10249691at2759"/>
<keyword evidence="3" id="KW-1185">Reference proteome</keyword>
<accession>A0A8J2WEA4</accession>
<dbReference type="SUPFAM" id="SSF160631">
    <property type="entry name" value="SMI1/KNR4-like"/>
    <property type="match status" value="1"/>
</dbReference>
<feature type="transmembrane region" description="Helical" evidence="1">
    <location>
        <begin position="315"/>
        <end position="337"/>
    </location>
</feature>
<dbReference type="EMBL" id="CAKKLH010000057">
    <property type="protein sequence ID" value="CAH0101396.1"/>
    <property type="molecule type" value="Genomic_DNA"/>
</dbReference>
<evidence type="ECO:0000313" key="3">
    <source>
        <dbReference type="Proteomes" id="UP000789390"/>
    </source>
</evidence>
<dbReference type="InterPro" id="IPR037883">
    <property type="entry name" value="Knr4/Smi1-like_sf"/>
</dbReference>
<evidence type="ECO:0000313" key="2">
    <source>
        <dbReference type="EMBL" id="CAH0101396.1"/>
    </source>
</evidence>
<gene>
    <name evidence="2" type="ORF">DGAL_LOCUS3727</name>
</gene>
<comment type="caution">
    <text evidence="2">The sequence shown here is derived from an EMBL/GenBank/DDBJ whole genome shotgun (WGS) entry which is preliminary data.</text>
</comment>
<sequence>MAFPAGNFNDQLRNEFYRYLTLDLCTYLQSIQGIVDLKLDEKYGCETLALLHWEQLHATSLPEEVKSFYLATNGFEFTWKFRLADHNYPVGKMHINVLTELCPVNEPFKTPDKYDGSTRLFVIDTNFSQGSVVLLITKGAANSSIHYLSSQGQLHQIADSLTAYIRLMLLYMGLPDWPLVHLKMELSYWNKQLYAYFAPYLSLSNFMKLEEVDSRTAPVNVLDKSIFKANKTPRMITVMDGHKNSNHVDDHCLDFQNVTIPSGSTYIPGSDPCVLCLCEHGKNLWCQAVRCAASEDCLFYTTGKSCCEFICMDRVVEVICGFCLLSLLMIGVFVYYLHRKNRKMATGISMNKSDADVALVDHSSIYEKKVKI</sequence>
<protein>
    <submittedName>
        <fullName evidence="2">Uncharacterized protein</fullName>
    </submittedName>
</protein>
<dbReference type="InterPro" id="IPR039231">
    <property type="entry name" value="TPGS2"/>
</dbReference>
<evidence type="ECO:0000256" key="1">
    <source>
        <dbReference type="SAM" id="Phobius"/>
    </source>
</evidence>
<keyword evidence="1" id="KW-0812">Transmembrane</keyword>
<organism evidence="2 3">
    <name type="scientific">Daphnia galeata</name>
    <dbReference type="NCBI Taxonomy" id="27404"/>
    <lineage>
        <taxon>Eukaryota</taxon>
        <taxon>Metazoa</taxon>
        <taxon>Ecdysozoa</taxon>
        <taxon>Arthropoda</taxon>
        <taxon>Crustacea</taxon>
        <taxon>Branchiopoda</taxon>
        <taxon>Diplostraca</taxon>
        <taxon>Cladocera</taxon>
        <taxon>Anomopoda</taxon>
        <taxon>Daphniidae</taxon>
        <taxon>Daphnia</taxon>
    </lineage>
</organism>
<proteinExistence type="predicted"/>
<dbReference type="Proteomes" id="UP000789390">
    <property type="component" value="Unassembled WGS sequence"/>
</dbReference>
<reference evidence="2" key="1">
    <citation type="submission" date="2021-11" db="EMBL/GenBank/DDBJ databases">
        <authorList>
            <person name="Schell T."/>
        </authorList>
    </citation>
    <scope>NUCLEOTIDE SEQUENCE</scope>
    <source>
        <strain evidence="2">M5</strain>
    </source>
</reference>
<keyword evidence="1" id="KW-1133">Transmembrane helix</keyword>
<dbReference type="AlphaFoldDB" id="A0A8J2WEA4"/>